<dbReference type="KEGG" id="ari:UM93_15155"/>
<dbReference type="CDD" id="cd06261">
    <property type="entry name" value="TM_PBP2"/>
    <property type="match status" value="1"/>
</dbReference>
<feature type="domain" description="ABC transmembrane type-1" evidence="9">
    <location>
        <begin position="119"/>
        <end position="322"/>
    </location>
</feature>
<reference evidence="10 11" key="1">
    <citation type="journal article" date="2015" name="Genome Announc.">
        <title>Complete Genome Sequencing of Protease-Producing Novel Arthrobacter sp. Strain IHBB 11108 Using PacBio Single-Molecule Real-Time Sequencing Technology.</title>
        <authorList>
            <person name="Kiran S."/>
            <person name="Swarnkar M.K."/>
            <person name="Pal M."/>
            <person name="Thakur R."/>
            <person name="Tewari R."/>
            <person name="Singh A.K."/>
            <person name="Gulati A."/>
        </authorList>
    </citation>
    <scope>NUCLEOTIDE SEQUENCE [LARGE SCALE GENOMIC DNA]</scope>
    <source>
        <strain evidence="10 11">IHBB 11108</strain>
    </source>
</reference>
<feature type="transmembrane region" description="Helical" evidence="7">
    <location>
        <begin position="156"/>
        <end position="179"/>
    </location>
</feature>
<dbReference type="EMBL" id="CP011005">
    <property type="protein sequence ID" value="AJT42496.1"/>
    <property type="molecule type" value="Genomic_DNA"/>
</dbReference>
<feature type="transmembrane region" description="Helical" evidence="7">
    <location>
        <begin position="310"/>
        <end position="331"/>
    </location>
</feature>
<organism evidence="10 11">
    <name type="scientific">Psychromicrobium lacuslunae</name>
    <dbReference type="NCBI Taxonomy" id="1618207"/>
    <lineage>
        <taxon>Bacteria</taxon>
        <taxon>Bacillati</taxon>
        <taxon>Actinomycetota</taxon>
        <taxon>Actinomycetes</taxon>
        <taxon>Micrococcales</taxon>
        <taxon>Micrococcaceae</taxon>
        <taxon>Psychromicrobium</taxon>
    </lineage>
</organism>
<dbReference type="InterPro" id="IPR000515">
    <property type="entry name" value="MetI-like"/>
</dbReference>
<evidence type="ECO:0000256" key="4">
    <source>
        <dbReference type="ARBA" id="ARBA00022692"/>
    </source>
</evidence>
<dbReference type="Proteomes" id="UP000061839">
    <property type="component" value="Chromosome"/>
</dbReference>
<evidence type="ECO:0000256" key="3">
    <source>
        <dbReference type="ARBA" id="ARBA00022475"/>
    </source>
</evidence>
<dbReference type="Pfam" id="PF00528">
    <property type="entry name" value="BPD_transp_1"/>
    <property type="match status" value="1"/>
</dbReference>
<keyword evidence="5 7" id="KW-1133">Transmembrane helix</keyword>
<feature type="transmembrane region" description="Helical" evidence="7">
    <location>
        <begin position="37"/>
        <end position="58"/>
    </location>
</feature>
<keyword evidence="6 7" id="KW-0472">Membrane</keyword>
<dbReference type="InterPro" id="IPR035906">
    <property type="entry name" value="MetI-like_sf"/>
</dbReference>
<feature type="transmembrane region" description="Helical" evidence="7">
    <location>
        <begin position="123"/>
        <end position="144"/>
    </location>
</feature>
<dbReference type="Gene3D" id="1.10.3720.10">
    <property type="entry name" value="MetI-like"/>
    <property type="match status" value="1"/>
</dbReference>
<evidence type="ECO:0000256" key="2">
    <source>
        <dbReference type="ARBA" id="ARBA00022448"/>
    </source>
</evidence>
<keyword evidence="11" id="KW-1185">Reference proteome</keyword>
<evidence type="ECO:0000313" key="10">
    <source>
        <dbReference type="EMBL" id="AJT42496.1"/>
    </source>
</evidence>
<feature type="region of interest" description="Disordered" evidence="8">
    <location>
        <begin position="1"/>
        <end position="30"/>
    </location>
</feature>
<evidence type="ECO:0000256" key="5">
    <source>
        <dbReference type="ARBA" id="ARBA00022989"/>
    </source>
</evidence>
<dbReference type="PANTHER" id="PTHR43005:SF2">
    <property type="entry name" value="INTEGRAL MEMBRANE SUGAR TRANSPORT PROTEIN"/>
    <property type="match status" value="1"/>
</dbReference>
<dbReference type="PROSITE" id="PS50928">
    <property type="entry name" value="ABC_TM1"/>
    <property type="match status" value="1"/>
</dbReference>
<dbReference type="HOGENOM" id="CLU_016047_0_3_11"/>
<keyword evidence="2 7" id="KW-0813">Transport</keyword>
<accession>A0A0D4C2C1</accession>
<evidence type="ECO:0000313" key="11">
    <source>
        <dbReference type="Proteomes" id="UP000061839"/>
    </source>
</evidence>
<name>A0A0D4C2C1_9MICC</name>
<evidence type="ECO:0000256" key="1">
    <source>
        <dbReference type="ARBA" id="ARBA00004651"/>
    </source>
</evidence>
<protein>
    <submittedName>
        <fullName evidence="10">ABC transporter permease</fullName>
    </submittedName>
</protein>
<evidence type="ECO:0000256" key="6">
    <source>
        <dbReference type="ARBA" id="ARBA00023136"/>
    </source>
</evidence>
<dbReference type="PATRIC" id="fig|1618207.4.peg.3084"/>
<keyword evidence="3" id="KW-1003">Cell membrane</keyword>
<dbReference type="PANTHER" id="PTHR43005">
    <property type="entry name" value="BLR7065 PROTEIN"/>
    <property type="match status" value="1"/>
</dbReference>
<dbReference type="GO" id="GO:0055085">
    <property type="term" value="P:transmembrane transport"/>
    <property type="evidence" value="ECO:0007669"/>
    <property type="project" value="InterPro"/>
</dbReference>
<dbReference type="RefSeq" id="WP_045076360.1">
    <property type="nucleotide sequence ID" value="NZ_CP011005.1"/>
</dbReference>
<evidence type="ECO:0000256" key="8">
    <source>
        <dbReference type="SAM" id="MobiDB-lite"/>
    </source>
</evidence>
<keyword evidence="4 7" id="KW-0812">Transmembrane</keyword>
<dbReference type="AlphaFoldDB" id="A0A0D4C2C1"/>
<evidence type="ECO:0000256" key="7">
    <source>
        <dbReference type="RuleBase" id="RU363032"/>
    </source>
</evidence>
<sequence length="342" mass="37108">MSVAAHDTDPENEALDTKRRSKKKDPSARPEKLQNGWAAWLLAPTLILLAVVIGYPIVSAVVMSFSKDAGLDANGFFAQGGPAGFTNYIAWLFQQCAAPGGGTAACAPGQLGAQFWSATGNTFFFTVVTVALETVIGFWMAVIMARTFRGRGLVRAAILVPWAIPTAVTAKLFFFMFAFDGVINKMLGTQILWTGSEWPAKWAIIISDTWKTTPFMALLILAGLQMIPAEVYEAAKVDGANAWQRFRMITLPMVKPALMVAILFRTLDALRMYDLPAILTGGANNTDTLSILVVQQIRQGYNSASALSTITFIIIFLVAFIFVRFLGANAFQSSTGKRKGAK</sequence>
<feature type="transmembrane region" description="Helical" evidence="7">
    <location>
        <begin position="246"/>
        <end position="267"/>
    </location>
</feature>
<comment type="similarity">
    <text evidence="7">Belongs to the binding-protein-dependent transport system permease family.</text>
</comment>
<dbReference type="GO" id="GO:0005886">
    <property type="term" value="C:plasma membrane"/>
    <property type="evidence" value="ECO:0007669"/>
    <property type="project" value="UniProtKB-SubCell"/>
</dbReference>
<proteinExistence type="inferred from homology"/>
<evidence type="ECO:0000259" key="9">
    <source>
        <dbReference type="PROSITE" id="PS50928"/>
    </source>
</evidence>
<dbReference type="STRING" id="1618207.UM93_15155"/>
<gene>
    <name evidence="10" type="ORF">UM93_15155</name>
</gene>
<comment type="subcellular location">
    <subcellularLocation>
        <location evidence="1 7">Cell membrane</location>
        <topology evidence="1 7">Multi-pass membrane protein</topology>
    </subcellularLocation>
</comment>
<dbReference type="SUPFAM" id="SSF161098">
    <property type="entry name" value="MetI-like"/>
    <property type="match status" value="1"/>
</dbReference>
<dbReference type="OrthoDB" id="9805974at2"/>